<dbReference type="STRING" id="365591.SAMN05421840_108117"/>
<dbReference type="InterPro" id="IPR027417">
    <property type="entry name" value="P-loop_NTPase"/>
</dbReference>
<proteinExistence type="predicted"/>
<dbReference type="Pfam" id="PF13671">
    <property type="entry name" value="AAA_33"/>
    <property type="match status" value="1"/>
</dbReference>
<dbReference type="RefSeq" id="WP_076499640.1">
    <property type="nucleotide sequence ID" value="NZ_FTNN01000008.1"/>
</dbReference>
<evidence type="ECO:0000313" key="3">
    <source>
        <dbReference type="Proteomes" id="UP000240506"/>
    </source>
</evidence>
<name>A0A1N6Y0G8_9GAMM</name>
<dbReference type="SUPFAM" id="SSF52540">
    <property type="entry name" value="P-loop containing nucleoside triphosphate hydrolases"/>
    <property type="match status" value="1"/>
</dbReference>
<dbReference type="GO" id="GO:0005524">
    <property type="term" value="F:ATP binding"/>
    <property type="evidence" value="ECO:0007669"/>
    <property type="project" value="UniProtKB-KW"/>
</dbReference>
<gene>
    <name evidence="1" type="ORF">C9I43_08145</name>
    <name evidence="2" type="ORF">NCTC10736_01423</name>
</gene>
<keyword evidence="1" id="KW-0067">ATP-binding</keyword>
<evidence type="ECO:0000313" key="4">
    <source>
        <dbReference type="Proteomes" id="UP000255061"/>
    </source>
</evidence>
<keyword evidence="2" id="KW-0418">Kinase</keyword>
<dbReference type="PANTHER" id="PTHR13308:SF40">
    <property type="entry name" value="NEDD4-BINDING PROTEIN 2-LIKE 1"/>
    <property type="match status" value="1"/>
</dbReference>
<organism evidence="2 4">
    <name type="scientific">Shewanella morhuae</name>
    <dbReference type="NCBI Taxonomy" id="365591"/>
    <lineage>
        <taxon>Bacteria</taxon>
        <taxon>Pseudomonadati</taxon>
        <taxon>Pseudomonadota</taxon>
        <taxon>Gammaproteobacteria</taxon>
        <taxon>Alteromonadales</taxon>
        <taxon>Shewanellaceae</taxon>
        <taxon>Shewanella</taxon>
    </lineage>
</organism>
<evidence type="ECO:0000313" key="1">
    <source>
        <dbReference type="EMBL" id="PTA50474.1"/>
    </source>
</evidence>
<dbReference type="OrthoDB" id="6182772at2"/>
<protein>
    <submittedName>
        <fullName evidence="1">ATP-binding protein</fullName>
    </submittedName>
    <submittedName>
        <fullName evidence="2">Predicted kinase</fullName>
    </submittedName>
</protein>
<dbReference type="EMBL" id="PYSG01000002">
    <property type="protein sequence ID" value="PTA50474.1"/>
    <property type="molecule type" value="Genomic_DNA"/>
</dbReference>
<sequence>MSENIAIIMRGLPGSGKSHWVERFILSLPLDNAISVRQRGIFSTDSFFYHQDRYLFDAKKLPEYHQCNLAGFIQALSSSEPIVICDNTNLCRWEYIAYEAAAKALGYQVRIVLVGEPSNRAHQLECAARNRHGVPLVQIQRMAAMFEDF</sequence>
<dbReference type="InterPro" id="IPR026302">
    <property type="entry name" value="NEDD4-bd_p2"/>
</dbReference>
<reference evidence="1 3" key="2">
    <citation type="submission" date="2018-04" db="EMBL/GenBank/DDBJ databases">
        <title>Genomic sequence of a freshwater isolate of Shewanella morhuae.</title>
        <authorList>
            <person name="Castillo D.E."/>
            <person name="Gram L."/>
        </authorList>
    </citation>
    <scope>NUCLEOTIDE SEQUENCE [LARGE SCALE GENOMIC DNA]</scope>
    <source>
        <strain evidence="1 3">CW7</strain>
    </source>
</reference>
<dbReference type="EMBL" id="UGYV01000001">
    <property type="protein sequence ID" value="SUI72685.1"/>
    <property type="molecule type" value="Genomic_DNA"/>
</dbReference>
<dbReference type="Gene3D" id="3.40.50.300">
    <property type="entry name" value="P-loop containing nucleotide triphosphate hydrolases"/>
    <property type="match status" value="1"/>
</dbReference>
<dbReference type="AlphaFoldDB" id="A0A1N6Y0G8"/>
<dbReference type="PANTHER" id="PTHR13308">
    <property type="entry name" value="NEDD4-BINDING PROTEIN 2-LIKE 1"/>
    <property type="match status" value="1"/>
</dbReference>
<evidence type="ECO:0000313" key="2">
    <source>
        <dbReference type="EMBL" id="SUI72685.1"/>
    </source>
</evidence>
<keyword evidence="1" id="KW-0547">Nucleotide-binding</keyword>
<reference evidence="1 3" key="1">
    <citation type="submission" date="2018-03" db="EMBL/GenBank/DDBJ databases">
        <authorList>
            <person name="Dailey F.E."/>
        </authorList>
    </citation>
    <scope>NUCLEOTIDE SEQUENCE [LARGE SCALE GENOMIC DNA]</scope>
    <source>
        <strain evidence="1 3">CW7</strain>
    </source>
</reference>
<dbReference type="GO" id="GO:0016301">
    <property type="term" value="F:kinase activity"/>
    <property type="evidence" value="ECO:0007669"/>
    <property type="project" value="UniProtKB-KW"/>
</dbReference>
<reference evidence="2 4" key="3">
    <citation type="submission" date="2018-06" db="EMBL/GenBank/DDBJ databases">
        <authorList>
            <consortium name="Pathogen Informatics"/>
            <person name="Doyle S."/>
        </authorList>
    </citation>
    <scope>NUCLEOTIDE SEQUENCE [LARGE SCALE GENOMIC DNA]</scope>
    <source>
        <strain evidence="2 4">NCTC10736</strain>
    </source>
</reference>
<dbReference type="Proteomes" id="UP000240506">
    <property type="component" value="Unassembled WGS sequence"/>
</dbReference>
<keyword evidence="3" id="KW-1185">Reference proteome</keyword>
<accession>A0A1N6Y0G8</accession>
<accession>A0A380A1W0</accession>
<keyword evidence="2" id="KW-0808">Transferase</keyword>
<dbReference type="Proteomes" id="UP000255061">
    <property type="component" value="Unassembled WGS sequence"/>
</dbReference>